<dbReference type="GO" id="GO:0019752">
    <property type="term" value="P:carboxylic acid metabolic process"/>
    <property type="evidence" value="ECO:0007669"/>
    <property type="project" value="InterPro"/>
</dbReference>
<proteinExistence type="inferred from homology"/>
<evidence type="ECO:0000256" key="1">
    <source>
        <dbReference type="ARBA" id="ARBA00001933"/>
    </source>
</evidence>
<evidence type="ECO:0000256" key="3">
    <source>
        <dbReference type="ARBA" id="ARBA00022898"/>
    </source>
</evidence>
<evidence type="ECO:0000256" key="4">
    <source>
        <dbReference type="ARBA" id="ARBA00023239"/>
    </source>
</evidence>
<dbReference type="GO" id="GO:0016831">
    <property type="term" value="F:carboxy-lyase activity"/>
    <property type="evidence" value="ECO:0007669"/>
    <property type="project" value="TreeGrafter"/>
</dbReference>
<evidence type="ECO:0000256" key="5">
    <source>
        <dbReference type="PIRSR" id="PIRSR602129-50"/>
    </source>
</evidence>
<accession>A0A420YFV3</accession>
<comment type="cofactor">
    <cofactor evidence="1 5 6">
        <name>pyridoxal 5'-phosphate</name>
        <dbReference type="ChEBI" id="CHEBI:597326"/>
    </cofactor>
</comment>
<feature type="compositionally biased region" description="Polar residues" evidence="7">
    <location>
        <begin position="49"/>
        <end position="68"/>
    </location>
</feature>
<sequence length="518" mass="56070">MLRTLFRSAELLHLTRSRSYTTKMSSYDVLTESYTRLRATISARDKSSPLPTQSALQSGRSSLPSHLPTTGLGHEATHNHLLTDIVPALSNQSLSSTYFGFITGGVLPIAEAADNIVTALDQNVQVHLPESSLSTEAEDAALRMLIDLLELGSSEDWPSRTVTTGATASNILGLACAREWIVDSRLDEARAGSTVAKAGLLRACAAAGVKEIQILTSMAHSSLSKSASVVGLGHDCVKECAASEDEPWRLSLDKVERELERSGDGVVSIIAISAGEVNTGRFATNALDMPKLRSLADKYGAWIHVDGAFGIFARALPQDEDKFLDLRAHTAGLDLADSITVDGHKLLNVPYDTGMFFCRHKSIPATAMSNPNAAYLSAVPSSIQSPLNIGLENSRRFRALPLYAALLSEGKAGYGQILARMVALAREIATYFKDSPDYEWLPDESAHIESVFMGVLFRAKDKKVNDELVQKLNSSAKLYVSGTSWKGEKAVRIAVSNWRSSVEDFAELKKVFDAVVKP</sequence>
<keyword evidence="9" id="KW-1185">Reference proteome</keyword>
<protein>
    <recommendedName>
        <fullName evidence="10">L-2,4-diaminobutyrate decarboxylase</fullName>
    </recommendedName>
</protein>
<dbReference type="SUPFAM" id="SSF53383">
    <property type="entry name" value="PLP-dependent transferases"/>
    <property type="match status" value="1"/>
</dbReference>
<keyword evidence="4 6" id="KW-0456">Lyase</keyword>
<dbReference type="Proteomes" id="UP000275385">
    <property type="component" value="Unassembled WGS sequence"/>
</dbReference>
<dbReference type="InterPro" id="IPR015422">
    <property type="entry name" value="PyrdxlP-dep_Trfase_small"/>
</dbReference>
<organism evidence="8 9">
    <name type="scientific">Coniochaeta pulveracea</name>
    <dbReference type="NCBI Taxonomy" id="177199"/>
    <lineage>
        <taxon>Eukaryota</taxon>
        <taxon>Fungi</taxon>
        <taxon>Dikarya</taxon>
        <taxon>Ascomycota</taxon>
        <taxon>Pezizomycotina</taxon>
        <taxon>Sordariomycetes</taxon>
        <taxon>Sordariomycetidae</taxon>
        <taxon>Coniochaetales</taxon>
        <taxon>Coniochaetaceae</taxon>
        <taxon>Coniochaeta</taxon>
    </lineage>
</organism>
<evidence type="ECO:0000313" key="8">
    <source>
        <dbReference type="EMBL" id="RKU46647.1"/>
    </source>
</evidence>
<evidence type="ECO:0000256" key="6">
    <source>
        <dbReference type="RuleBase" id="RU000382"/>
    </source>
</evidence>
<evidence type="ECO:0000313" key="9">
    <source>
        <dbReference type="Proteomes" id="UP000275385"/>
    </source>
</evidence>
<comment type="caution">
    <text evidence="8">The sequence shown here is derived from an EMBL/GenBank/DDBJ whole genome shotgun (WGS) entry which is preliminary data.</text>
</comment>
<dbReference type="InterPro" id="IPR002129">
    <property type="entry name" value="PyrdxlP-dep_de-COase"/>
</dbReference>
<evidence type="ECO:0000256" key="7">
    <source>
        <dbReference type="SAM" id="MobiDB-lite"/>
    </source>
</evidence>
<name>A0A420YFV3_9PEZI</name>
<dbReference type="InterPro" id="IPR010977">
    <property type="entry name" value="Aromatic_deC"/>
</dbReference>
<dbReference type="InterPro" id="IPR015421">
    <property type="entry name" value="PyrdxlP-dep_Trfase_major"/>
</dbReference>
<dbReference type="AlphaFoldDB" id="A0A420YFV3"/>
<comment type="similarity">
    <text evidence="2 6">Belongs to the group II decarboxylase family.</text>
</comment>
<keyword evidence="3 5" id="KW-0663">Pyridoxal phosphate</keyword>
<dbReference type="Gene3D" id="3.40.640.10">
    <property type="entry name" value="Type I PLP-dependent aspartate aminotransferase-like (Major domain)"/>
    <property type="match status" value="1"/>
</dbReference>
<evidence type="ECO:0000256" key="2">
    <source>
        <dbReference type="ARBA" id="ARBA00009533"/>
    </source>
</evidence>
<dbReference type="OrthoDB" id="2161780at2759"/>
<dbReference type="STRING" id="177199.A0A420YFV3"/>
<reference evidence="8 9" key="1">
    <citation type="submission" date="2018-08" db="EMBL/GenBank/DDBJ databases">
        <title>Draft genome of the lignicolous fungus Coniochaeta pulveracea.</title>
        <authorList>
            <person name="Borstlap C.J."/>
            <person name="De Witt R.N."/>
            <person name="Botha A."/>
            <person name="Volschenk H."/>
        </authorList>
    </citation>
    <scope>NUCLEOTIDE SEQUENCE [LARGE SCALE GENOMIC DNA]</scope>
    <source>
        <strain evidence="8 9">CAB683</strain>
    </source>
</reference>
<dbReference type="PANTHER" id="PTHR11999">
    <property type="entry name" value="GROUP II PYRIDOXAL-5-PHOSPHATE DECARBOXYLASE"/>
    <property type="match status" value="1"/>
</dbReference>
<dbReference type="Pfam" id="PF00282">
    <property type="entry name" value="Pyridoxal_deC"/>
    <property type="match status" value="1"/>
</dbReference>
<dbReference type="GO" id="GO:0030170">
    <property type="term" value="F:pyridoxal phosphate binding"/>
    <property type="evidence" value="ECO:0007669"/>
    <property type="project" value="InterPro"/>
</dbReference>
<dbReference type="PANTHER" id="PTHR11999:SF165">
    <property type="entry name" value="DECARBOXYLASE, PUTATIVE (AFU_ORTHOLOGUE AFUA_2G04980)-RELATED"/>
    <property type="match status" value="1"/>
</dbReference>
<dbReference type="InterPro" id="IPR015424">
    <property type="entry name" value="PyrdxlP-dep_Trfase"/>
</dbReference>
<feature type="modified residue" description="N6-(pyridoxal phosphate)lysine" evidence="5">
    <location>
        <position position="345"/>
    </location>
</feature>
<evidence type="ECO:0008006" key="10">
    <source>
        <dbReference type="Google" id="ProtNLM"/>
    </source>
</evidence>
<dbReference type="Gene3D" id="3.90.1150.10">
    <property type="entry name" value="Aspartate Aminotransferase, domain 1"/>
    <property type="match status" value="1"/>
</dbReference>
<gene>
    <name evidence="8" type="ORF">DL546_007941</name>
</gene>
<feature type="region of interest" description="Disordered" evidence="7">
    <location>
        <begin position="42"/>
        <end position="71"/>
    </location>
</feature>
<dbReference type="EMBL" id="QVQW01000013">
    <property type="protein sequence ID" value="RKU46647.1"/>
    <property type="molecule type" value="Genomic_DNA"/>
</dbReference>
<dbReference type="GO" id="GO:0005737">
    <property type="term" value="C:cytoplasm"/>
    <property type="evidence" value="ECO:0007669"/>
    <property type="project" value="TreeGrafter"/>
</dbReference>